<dbReference type="Pfam" id="PF00486">
    <property type="entry name" value="Trans_reg_C"/>
    <property type="match status" value="1"/>
</dbReference>
<evidence type="ECO:0000256" key="8">
    <source>
        <dbReference type="SAM" id="MobiDB-lite"/>
    </source>
</evidence>
<dbReference type="PANTHER" id="PTHR48111">
    <property type="entry name" value="REGULATOR OF RPOS"/>
    <property type="match status" value="1"/>
</dbReference>
<keyword evidence="4 7" id="KW-0238">DNA-binding</keyword>
<feature type="compositionally biased region" description="Low complexity" evidence="8">
    <location>
        <begin position="119"/>
        <end position="138"/>
    </location>
</feature>
<feature type="compositionally biased region" description="Pro residues" evidence="8">
    <location>
        <begin position="139"/>
        <end position="172"/>
    </location>
</feature>
<dbReference type="EMBL" id="BAAAIH010000048">
    <property type="protein sequence ID" value="GAA1291220.1"/>
    <property type="molecule type" value="Genomic_DNA"/>
</dbReference>
<gene>
    <name evidence="11" type="ORF">GCM10009579_65150</name>
</gene>
<keyword evidence="3" id="KW-0805">Transcription regulation</keyword>
<keyword evidence="5" id="KW-0804">Transcription</keyword>
<dbReference type="InterPro" id="IPR001789">
    <property type="entry name" value="Sig_transdc_resp-reg_receiver"/>
</dbReference>
<proteinExistence type="predicted"/>
<dbReference type="Proteomes" id="UP001500282">
    <property type="component" value="Unassembled WGS sequence"/>
</dbReference>
<evidence type="ECO:0000313" key="11">
    <source>
        <dbReference type="EMBL" id="GAA1291220.1"/>
    </source>
</evidence>
<reference evidence="11 12" key="1">
    <citation type="journal article" date="2019" name="Int. J. Syst. Evol. Microbiol.">
        <title>The Global Catalogue of Microorganisms (GCM) 10K type strain sequencing project: providing services to taxonomists for standard genome sequencing and annotation.</title>
        <authorList>
            <consortium name="The Broad Institute Genomics Platform"/>
            <consortium name="The Broad Institute Genome Sequencing Center for Infectious Disease"/>
            <person name="Wu L."/>
            <person name="Ma J."/>
        </authorList>
    </citation>
    <scope>NUCLEOTIDE SEQUENCE [LARGE SCALE GENOMIC DNA]</scope>
    <source>
        <strain evidence="11 12">JCM 11448</strain>
    </source>
</reference>
<dbReference type="InterPro" id="IPR036388">
    <property type="entry name" value="WH-like_DNA-bd_sf"/>
</dbReference>
<keyword evidence="1 6" id="KW-0597">Phosphoprotein</keyword>
<feature type="domain" description="OmpR/PhoB-type" evidence="10">
    <location>
        <begin position="173"/>
        <end position="268"/>
    </location>
</feature>
<dbReference type="InterPro" id="IPR039420">
    <property type="entry name" value="WalR-like"/>
</dbReference>
<evidence type="ECO:0000259" key="9">
    <source>
        <dbReference type="PROSITE" id="PS50110"/>
    </source>
</evidence>
<dbReference type="SMART" id="SM00448">
    <property type="entry name" value="REC"/>
    <property type="match status" value="1"/>
</dbReference>
<evidence type="ECO:0000256" key="1">
    <source>
        <dbReference type="ARBA" id="ARBA00022553"/>
    </source>
</evidence>
<evidence type="ECO:0000259" key="10">
    <source>
        <dbReference type="PROSITE" id="PS51755"/>
    </source>
</evidence>
<dbReference type="CDD" id="cd00383">
    <property type="entry name" value="trans_reg_C"/>
    <property type="match status" value="1"/>
</dbReference>
<feature type="compositionally biased region" description="Basic and acidic residues" evidence="8">
    <location>
        <begin position="176"/>
        <end position="185"/>
    </location>
</feature>
<dbReference type="InterPro" id="IPR016032">
    <property type="entry name" value="Sig_transdc_resp-reg_C-effctor"/>
</dbReference>
<evidence type="ECO:0000256" key="4">
    <source>
        <dbReference type="ARBA" id="ARBA00023125"/>
    </source>
</evidence>
<evidence type="ECO:0000313" key="12">
    <source>
        <dbReference type="Proteomes" id="UP001500282"/>
    </source>
</evidence>
<dbReference type="Pfam" id="PF00072">
    <property type="entry name" value="Response_reg"/>
    <property type="match status" value="1"/>
</dbReference>
<sequence>MTVRALLIEDDETIAEPLVEGLGRYGLTVGHVSTGAAGLEGPYGDIVLLDLGLPDMDGIDVCRGIRQLSDVPIIMLTARGEEADRVLGLELGADDYLAKPFSMRELIARIRAVTRRSQRTATAPSAPAAPAAAVAPDPTVTPRPVTPRPATPPPVTPPSVTPPPAAQPPAAQPTPREQEPLVVDRRTRQVWVGGAPVSLTPKEFELLALLTEDPGAVYSRQQILDRVWDPHFHGPTKTLDVHIATLRRKLGDPAWIQTLRGVGFRLAVHSGVPAGTASGVPEAARP</sequence>
<keyword evidence="12" id="KW-1185">Reference proteome</keyword>
<feature type="DNA-binding region" description="OmpR/PhoB-type" evidence="7">
    <location>
        <begin position="173"/>
        <end position="268"/>
    </location>
</feature>
<dbReference type="InterPro" id="IPR011006">
    <property type="entry name" value="CheY-like_superfamily"/>
</dbReference>
<evidence type="ECO:0000256" key="3">
    <source>
        <dbReference type="ARBA" id="ARBA00023015"/>
    </source>
</evidence>
<protein>
    <recommendedName>
        <fullName evidence="13">Transcriptional regulator</fullName>
    </recommendedName>
</protein>
<evidence type="ECO:0008006" key="13">
    <source>
        <dbReference type="Google" id="ProtNLM"/>
    </source>
</evidence>
<accession>A0ABN1X818</accession>
<dbReference type="Gene3D" id="6.10.250.690">
    <property type="match status" value="1"/>
</dbReference>
<keyword evidence="2" id="KW-0902">Two-component regulatory system</keyword>
<dbReference type="SUPFAM" id="SSF46894">
    <property type="entry name" value="C-terminal effector domain of the bipartite response regulators"/>
    <property type="match status" value="1"/>
</dbReference>
<dbReference type="SUPFAM" id="SSF52172">
    <property type="entry name" value="CheY-like"/>
    <property type="match status" value="1"/>
</dbReference>
<feature type="modified residue" description="4-aspartylphosphate" evidence="6">
    <location>
        <position position="50"/>
    </location>
</feature>
<feature type="region of interest" description="Disordered" evidence="8">
    <location>
        <begin position="118"/>
        <end position="185"/>
    </location>
</feature>
<name>A0ABN1X818_9ACTN</name>
<evidence type="ECO:0000256" key="7">
    <source>
        <dbReference type="PROSITE-ProRule" id="PRU01091"/>
    </source>
</evidence>
<dbReference type="SMART" id="SM00862">
    <property type="entry name" value="Trans_reg_C"/>
    <property type="match status" value="1"/>
</dbReference>
<dbReference type="InterPro" id="IPR001867">
    <property type="entry name" value="OmpR/PhoB-type_DNA-bd"/>
</dbReference>
<dbReference type="PANTHER" id="PTHR48111:SF1">
    <property type="entry name" value="TWO-COMPONENT RESPONSE REGULATOR ORR33"/>
    <property type="match status" value="1"/>
</dbReference>
<dbReference type="PROSITE" id="PS51755">
    <property type="entry name" value="OMPR_PHOB"/>
    <property type="match status" value="1"/>
</dbReference>
<evidence type="ECO:0000256" key="6">
    <source>
        <dbReference type="PROSITE-ProRule" id="PRU00169"/>
    </source>
</evidence>
<comment type="caution">
    <text evidence="11">The sequence shown here is derived from an EMBL/GenBank/DDBJ whole genome shotgun (WGS) entry which is preliminary data.</text>
</comment>
<dbReference type="Gene3D" id="3.40.50.2300">
    <property type="match status" value="1"/>
</dbReference>
<evidence type="ECO:0000256" key="5">
    <source>
        <dbReference type="ARBA" id="ARBA00023163"/>
    </source>
</evidence>
<feature type="domain" description="Response regulatory" evidence="9">
    <location>
        <begin position="4"/>
        <end position="114"/>
    </location>
</feature>
<evidence type="ECO:0000256" key="2">
    <source>
        <dbReference type="ARBA" id="ARBA00023012"/>
    </source>
</evidence>
<dbReference type="PROSITE" id="PS50110">
    <property type="entry name" value="RESPONSE_REGULATORY"/>
    <property type="match status" value="1"/>
</dbReference>
<organism evidence="11 12">
    <name type="scientific">Streptomyces javensis</name>
    <dbReference type="NCBI Taxonomy" id="114698"/>
    <lineage>
        <taxon>Bacteria</taxon>
        <taxon>Bacillati</taxon>
        <taxon>Actinomycetota</taxon>
        <taxon>Actinomycetes</taxon>
        <taxon>Kitasatosporales</taxon>
        <taxon>Streptomycetaceae</taxon>
        <taxon>Streptomyces</taxon>
        <taxon>Streptomyces violaceusniger group</taxon>
    </lineage>
</organism>
<dbReference type="Gene3D" id="1.10.10.10">
    <property type="entry name" value="Winged helix-like DNA-binding domain superfamily/Winged helix DNA-binding domain"/>
    <property type="match status" value="1"/>
</dbReference>